<dbReference type="Pfam" id="PF00266">
    <property type="entry name" value="Aminotran_5"/>
    <property type="match status" value="1"/>
</dbReference>
<comment type="caution">
    <text evidence="9">The sequence shown here is derived from an EMBL/GenBank/DDBJ whole genome shotgun (WGS) entry which is preliminary data.</text>
</comment>
<proteinExistence type="inferred from homology"/>
<evidence type="ECO:0000256" key="7">
    <source>
        <dbReference type="PIRSR" id="PIRSR000524-50"/>
    </source>
</evidence>
<gene>
    <name evidence="9" type="ORF">DFP90_101632</name>
</gene>
<dbReference type="PANTHER" id="PTHR21152">
    <property type="entry name" value="AMINOTRANSFERASE CLASS V"/>
    <property type="match status" value="1"/>
</dbReference>
<dbReference type="InterPro" id="IPR015422">
    <property type="entry name" value="PyrdxlP-dep_Trfase_small"/>
</dbReference>
<evidence type="ECO:0000256" key="5">
    <source>
        <dbReference type="ARBA" id="ARBA00022898"/>
    </source>
</evidence>
<dbReference type="RefSeq" id="WP_115934938.1">
    <property type="nucleotide sequence ID" value="NZ_QRDW01000001.1"/>
</dbReference>
<dbReference type="PANTHER" id="PTHR21152:SF24">
    <property type="entry name" value="ALANINE--GLYOXYLATE AMINOTRANSFERASE 1"/>
    <property type="match status" value="1"/>
</dbReference>
<dbReference type="GO" id="GO:0019265">
    <property type="term" value="P:glycine biosynthetic process, by transamination of glyoxylate"/>
    <property type="evidence" value="ECO:0007669"/>
    <property type="project" value="TreeGrafter"/>
</dbReference>
<feature type="binding site" evidence="6">
    <location>
        <position position="341"/>
    </location>
    <ligand>
        <name>substrate</name>
    </ligand>
</feature>
<dbReference type="InterPro" id="IPR015421">
    <property type="entry name" value="PyrdxlP-dep_Trfase_major"/>
</dbReference>
<dbReference type="OrthoDB" id="389074at2"/>
<dbReference type="SUPFAM" id="SSF53383">
    <property type="entry name" value="PLP-dependent transferases"/>
    <property type="match status" value="1"/>
</dbReference>
<dbReference type="InterPro" id="IPR015424">
    <property type="entry name" value="PyrdxlP-dep_Trfase"/>
</dbReference>
<evidence type="ECO:0000259" key="8">
    <source>
        <dbReference type="Pfam" id="PF00266"/>
    </source>
</evidence>
<sequence>MLVTTHLFTPGPTHMPEAVRRAIDVPLQDHRAPDFHKLVLPLQEDLKKIFRTESGEILLFAGSGTSGWDASLANCLSPGDKVLTASYGHFSDLWIAMCKQHKLEVEVIEGAWGEAAPIAEYAKRLAADTNHEIKAVLVCHNETATGVTSDVAALRAAMDKVNHSALLMVDGVSSIGALEFRMDDWGVDLAVCGSQKGFMMPTGLCILGVSQKALKASEVAENPRGFFDFKGLLNQYKGGYFPYTPATTLLHGLAQSCLMILEEGLDNVHARQFRLAEGVRRAVQAWGLELCSRRPEVHSDTVTAILVPEGFDSNDVLKTAYNDYNLSLAAGLSKVAGKVFRIGHMGAVDELMLLGALATTEMVLNDVGINVTLGSGVVAAQKYYRESKQAEPQKAVA</sequence>
<feature type="modified residue" description="N6-(pyridoxal phosphate)lysine" evidence="7">
    <location>
        <position position="196"/>
    </location>
</feature>
<dbReference type="Proteomes" id="UP000256845">
    <property type="component" value="Unassembled WGS sequence"/>
</dbReference>
<dbReference type="GO" id="GO:0008453">
    <property type="term" value="F:alanine-glyoxylate transaminase activity"/>
    <property type="evidence" value="ECO:0007669"/>
    <property type="project" value="TreeGrafter"/>
</dbReference>
<dbReference type="InterPro" id="IPR000192">
    <property type="entry name" value="Aminotrans_V_dom"/>
</dbReference>
<evidence type="ECO:0000256" key="4">
    <source>
        <dbReference type="ARBA" id="ARBA00022679"/>
    </source>
</evidence>
<feature type="domain" description="Aminotransferase class V" evidence="8">
    <location>
        <begin position="30"/>
        <end position="332"/>
    </location>
</feature>
<evidence type="ECO:0000256" key="3">
    <source>
        <dbReference type="ARBA" id="ARBA00022576"/>
    </source>
</evidence>
<keyword evidence="9" id="KW-0670">Pyruvate</keyword>
<comment type="similarity">
    <text evidence="2">Belongs to the class-V pyridoxal-phosphate-dependent aminotransferase family.</text>
</comment>
<evidence type="ECO:0000256" key="1">
    <source>
        <dbReference type="ARBA" id="ARBA00001933"/>
    </source>
</evidence>
<evidence type="ECO:0000313" key="10">
    <source>
        <dbReference type="Proteomes" id="UP000256845"/>
    </source>
</evidence>
<accession>A0A3D9HWE7</accession>
<keyword evidence="4" id="KW-0808">Transferase</keyword>
<dbReference type="GO" id="GO:0004760">
    <property type="term" value="F:L-serine-pyruvate transaminase activity"/>
    <property type="evidence" value="ECO:0007669"/>
    <property type="project" value="TreeGrafter"/>
</dbReference>
<organism evidence="9 10">
    <name type="scientific">Aestuariispira insulae</name>
    <dbReference type="NCBI Taxonomy" id="1461337"/>
    <lineage>
        <taxon>Bacteria</taxon>
        <taxon>Pseudomonadati</taxon>
        <taxon>Pseudomonadota</taxon>
        <taxon>Alphaproteobacteria</taxon>
        <taxon>Rhodospirillales</taxon>
        <taxon>Kiloniellaceae</taxon>
        <taxon>Aestuariispira</taxon>
    </lineage>
</organism>
<name>A0A3D9HWE7_9PROT</name>
<keyword evidence="5 7" id="KW-0663">Pyridoxal phosphate</keyword>
<dbReference type="EMBL" id="QRDW01000001">
    <property type="protein sequence ID" value="RED53833.1"/>
    <property type="molecule type" value="Genomic_DNA"/>
</dbReference>
<comment type="cofactor">
    <cofactor evidence="1 7">
        <name>pyridoxal 5'-phosphate</name>
        <dbReference type="ChEBI" id="CHEBI:597326"/>
    </cofactor>
</comment>
<reference evidence="9 10" key="1">
    <citation type="submission" date="2018-07" db="EMBL/GenBank/DDBJ databases">
        <title>Genomic Encyclopedia of Type Strains, Phase III (KMG-III): the genomes of soil and plant-associated and newly described type strains.</title>
        <authorList>
            <person name="Whitman W."/>
        </authorList>
    </citation>
    <scope>NUCLEOTIDE SEQUENCE [LARGE SCALE GENOMIC DNA]</scope>
    <source>
        <strain evidence="9 10">CECT 8488</strain>
    </source>
</reference>
<dbReference type="FunFam" id="3.90.1150.10:FF:000031">
    <property type="entry name" value="Serine--glyoxylate aminotransferase"/>
    <property type="match status" value="1"/>
</dbReference>
<dbReference type="Gene3D" id="3.40.640.10">
    <property type="entry name" value="Type I PLP-dependent aspartate aminotransferase-like (Major domain)"/>
    <property type="match status" value="1"/>
</dbReference>
<keyword evidence="3" id="KW-0032">Aminotransferase</keyword>
<evidence type="ECO:0000256" key="2">
    <source>
        <dbReference type="ARBA" id="ARBA00009236"/>
    </source>
</evidence>
<dbReference type="PIRSF" id="PIRSF000524">
    <property type="entry name" value="SPT"/>
    <property type="match status" value="1"/>
</dbReference>
<dbReference type="AlphaFoldDB" id="A0A3D9HWE7"/>
<dbReference type="FunFam" id="3.40.640.10:FF:000054">
    <property type="entry name" value="Serine--glyoxylate aminotransferase"/>
    <property type="match status" value="1"/>
</dbReference>
<evidence type="ECO:0000256" key="6">
    <source>
        <dbReference type="PIRSR" id="PIRSR000524-1"/>
    </source>
</evidence>
<evidence type="ECO:0000313" key="9">
    <source>
        <dbReference type="EMBL" id="RED53833.1"/>
    </source>
</evidence>
<dbReference type="Gene3D" id="3.90.1150.10">
    <property type="entry name" value="Aspartate Aminotransferase, domain 1"/>
    <property type="match status" value="1"/>
</dbReference>
<dbReference type="InterPro" id="IPR024169">
    <property type="entry name" value="SP_NH2Trfase/AEP_transaminase"/>
</dbReference>
<protein>
    <submittedName>
        <fullName evidence="9">Alanine-glyoxylate transaminase/serine-glyoxylate transaminase/serine-pyruvate transaminase</fullName>
    </submittedName>
</protein>
<keyword evidence="10" id="KW-1185">Reference proteome</keyword>